<dbReference type="Pfam" id="PF00583">
    <property type="entry name" value="Acetyltransf_1"/>
    <property type="match status" value="1"/>
</dbReference>
<dbReference type="AlphaFoldDB" id="A0A4U1MP72"/>
<sequence>MVYDPCEYNIQPTQEEHQVKLGNLFTTLWGSTEMIVSSGVYDISRLDGFIAYNESGDISGVITYYFHESFLEIISLDSLVENNGVGSRLLMEVEIAAFIGELNEVSLLTTNDNLKALRFYQRKGYRLTSIKSDAVNQARVQKPEIPEVGYHQIPVHDELELRKKLKVRATI</sequence>
<dbReference type="OrthoDB" id="7365228at2"/>
<gene>
    <name evidence="2" type="ORF">FBF83_00390</name>
</gene>
<dbReference type="Proteomes" id="UP000310541">
    <property type="component" value="Unassembled WGS sequence"/>
</dbReference>
<evidence type="ECO:0000259" key="1">
    <source>
        <dbReference type="PROSITE" id="PS51186"/>
    </source>
</evidence>
<accession>A0A4U1MP72</accession>
<dbReference type="EMBL" id="SWFM01000001">
    <property type="protein sequence ID" value="TKD72586.1"/>
    <property type="molecule type" value="Genomic_DNA"/>
</dbReference>
<dbReference type="InterPro" id="IPR016181">
    <property type="entry name" value="Acyl_CoA_acyltransferase"/>
</dbReference>
<evidence type="ECO:0000313" key="2">
    <source>
        <dbReference type="EMBL" id="TKD72586.1"/>
    </source>
</evidence>
<reference evidence="2 3" key="1">
    <citation type="submission" date="2019-04" db="EMBL/GenBank/DDBJ databases">
        <title>Genome sequence of Bacillus hwajinpoensis strain Y2.</title>
        <authorList>
            <person name="Fair J.L."/>
            <person name="Maclea K.S."/>
        </authorList>
    </citation>
    <scope>NUCLEOTIDE SEQUENCE [LARGE SCALE GENOMIC DNA]</scope>
    <source>
        <strain evidence="2 3">Y2</strain>
    </source>
</reference>
<comment type="caution">
    <text evidence="2">The sequence shown here is derived from an EMBL/GenBank/DDBJ whole genome shotgun (WGS) entry which is preliminary data.</text>
</comment>
<organism evidence="2 3">
    <name type="scientific">Guptibacillus hwajinpoensis</name>
    <dbReference type="NCBI Taxonomy" id="208199"/>
    <lineage>
        <taxon>Bacteria</taxon>
        <taxon>Bacillati</taxon>
        <taxon>Bacillota</taxon>
        <taxon>Bacilli</taxon>
        <taxon>Bacillales</taxon>
        <taxon>Guptibacillaceae</taxon>
        <taxon>Guptibacillus</taxon>
    </lineage>
</organism>
<keyword evidence="2" id="KW-0808">Transferase</keyword>
<dbReference type="SUPFAM" id="SSF55729">
    <property type="entry name" value="Acyl-CoA N-acyltransferases (Nat)"/>
    <property type="match status" value="1"/>
</dbReference>
<name>A0A4U1MP72_9BACL</name>
<dbReference type="Gene3D" id="3.40.630.30">
    <property type="match status" value="1"/>
</dbReference>
<protein>
    <submittedName>
        <fullName evidence="2">GNAT family N-acetyltransferase</fullName>
    </submittedName>
</protein>
<dbReference type="GO" id="GO:0016747">
    <property type="term" value="F:acyltransferase activity, transferring groups other than amino-acyl groups"/>
    <property type="evidence" value="ECO:0007669"/>
    <property type="project" value="InterPro"/>
</dbReference>
<evidence type="ECO:0000313" key="3">
    <source>
        <dbReference type="Proteomes" id="UP000310541"/>
    </source>
</evidence>
<dbReference type="PROSITE" id="PS51186">
    <property type="entry name" value="GNAT"/>
    <property type="match status" value="1"/>
</dbReference>
<dbReference type="InterPro" id="IPR000182">
    <property type="entry name" value="GNAT_dom"/>
</dbReference>
<feature type="domain" description="N-acetyltransferase" evidence="1">
    <location>
        <begin position="8"/>
        <end position="166"/>
    </location>
</feature>
<proteinExistence type="predicted"/>